<evidence type="ECO:0000256" key="2">
    <source>
        <dbReference type="ARBA" id="ARBA00010742"/>
    </source>
</evidence>
<reference evidence="7" key="1">
    <citation type="submission" date="2016-10" db="EMBL/GenBank/DDBJ databases">
        <authorList>
            <person name="Varghese N."/>
            <person name="Submissions S."/>
        </authorList>
    </citation>
    <scope>NUCLEOTIDE SEQUENCE [LARGE SCALE GENOMIC DNA]</scope>
    <source>
        <strain evidence="7">DSM 44498</strain>
    </source>
</reference>
<feature type="signal peptide" evidence="4">
    <location>
        <begin position="1"/>
        <end position="22"/>
    </location>
</feature>
<evidence type="ECO:0000259" key="5">
    <source>
        <dbReference type="Pfam" id="PF09084"/>
    </source>
</evidence>
<dbReference type="SUPFAM" id="SSF53850">
    <property type="entry name" value="Periplasmic binding protein-like II"/>
    <property type="match status" value="1"/>
</dbReference>
<dbReference type="Pfam" id="PF09084">
    <property type="entry name" value="NMT1"/>
    <property type="match status" value="1"/>
</dbReference>
<feature type="chain" id="PRO_5039485412" evidence="4">
    <location>
        <begin position="23"/>
        <end position="320"/>
    </location>
</feature>
<keyword evidence="3 4" id="KW-0732">Signal</keyword>
<evidence type="ECO:0000313" key="7">
    <source>
        <dbReference type="Proteomes" id="UP000183561"/>
    </source>
</evidence>
<dbReference type="Gene3D" id="3.40.190.10">
    <property type="entry name" value="Periplasmic binding protein-like II"/>
    <property type="match status" value="2"/>
</dbReference>
<dbReference type="Proteomes" id="UP000183561">
    <property type="component" value="Unassembled WGS sequence"/>
</dbReference>
<dbReference type="GO" id="GO:0042597">
    <property type="term" value="C:periplasmic space"/>
    <property type="evidence" value="ECO:0007669"/>
    <property type="project" value="UniProtKB-SubCell"/>
</dbReference>
<dbReference type="PANTHER" id="PTHR30024">
    <property type="entry name" value="ALIPHATIC SULFONATES-BINDING PROTEIN-RELATED"/>
    <property type="match status" value="1"/>
</dbReference>
<evidence type="ECO:0000313" key="6">
    <source>
        <dbReference type="EMBL" id="SED64320.1"/>
    </source>
</evidence>
<gene>
    <name evidence="6" type="ORF">SAMN04490239_9116</name>
</gene>
<dbReference type="PANTHER" id="PTHR30024:SF47">
    <property type="entry name" value="TAURINE-BINDING PERIPLASMIC PROTEIN"/>
    <property type="match status" value="1"/>
</dbReference>
<dbReference type="AlphaFoldDB" id="A0A1H5CDD4"/>
<protein>
    <submittedName>
        <fullName evidence="6">NitT/TauT family transport system substrate-binding protein</fullName>
    </submittedName>
</protein>
<proteinExistence type="inferred from homology"/>
<evidence type="ECO:0000256" key="4">
    <source>
        <dbReference type="SAM" id="SignalP"/>
    </source>
</evidence>
<keyword evidence="7" id="KW-1185">Reference proteome</keyword>
<dbReference type="EMBL" id="FNSV01000005">
    <property type="protein sequence ID" value="SED64320.1"/>
    <property type="molecule type" value="Genomic_DNA"/>
</dbReference>
<accession>A0A1H5CDD4</accession>
<name>A0A1H5CDD4_9NOCA</name>
<dbReference type="OrthoDB" id="174578at2"/>
<organism evidence="6 7">
    <name type="scientific">Rhodococcus koreensis</name>
    <dbReference type="NCBI Taxonomy" id="99653"/>
    <lineage>
        <taxon>Bacteria</taxon>
        <taxon>Bacillati</taxon>
        <taxon>Actinomycetota</taxon>
        <taxon>Actinomycetes</taxon>
        <taxon>Mycobacteriales</taxon>
        <taxon>Nocardiaceae</taxon>
        <taxon>Rhodococcus</taxon>
    </lineage>
</organism>
<comment type="subcellular location">
    <subcellularLocation>
        <location evidence="1">Periplasm</location>
    </subcellularLocation>
</comment>
<dbReference type="InterPro" id="IPR015168">
    <property type="entry name" value="SsuA/THI5"/>
</dbReference>
<feature type="domain" description="SsuA/THI5-like" evidence="5">
    <location>
        <begin position="49"/>
        <end position="263"/>
    </location>
</feature>
<dbReference type="RefSeq" id="WP_072943415.1">
    <property type="nucleotide sequence ID" value="NZ_FNSV01000005.1"/>
</dbReference>
<comment type="similarity">
    <text evidence="2">Belongs to the bacterial solute-binding protein SsuA/TauA family.</text>
</comment>
<sequence length="320" mass="33378">MHILPRHAVIAGLVTLALVSTASCSSSDTESRTDGLLDVTVGQLPIVDSVPFTFAVDKGFFREEGINATADFTNAGAMITNLVNASDQFALGETAIVIQAFDKGLPLRIVGGVTKSTDLPAEDTGVVLVAENSAVKTPADLTGRTVAVGALKGSGELSLRAALDKAGADSDQVKFLEMPLSDMTDALAKGHVDAISTISPFDTAALAQGATRLMSPGAEAVPGGMQLTVATSQKFEQENPEVVQGFVRALNRGIEYAAAHPDEVRAVLPTISPVPAELIPAMRLPVFDAGDPRAALTLWTGLMEQYQFVSGDVDVDELMS</sequence>
<evidence type="ECO:0000256" key="3">
    <source>
        <dbReference type="ARBA" id="ARBA00022729"/>
    </source>
</evidence>
<dbReference type="PROSITE" id="PS51257">
    <property type="entry name" value="PROKAR_LIPOPROTEIN"/>
    <property type="match status" value="1"/>
</dbReference>
<evidence type="ECO:0000256" key="1">
    <source>
        <dbReference type="ARBA" id="ARBA00004418"/>
    </source>
</evidence>